<dbReference type="SUPFAM" id="SSF50993">
    <property type="entry name" value="Peptidase/esterase 'gauge' domain"/>
    <property type="match status" value="1"/>
</dbReference>
<keyword evidence="4 6" id="KW-0378">Hydrolase</keyword>
<dbReference type="Pfam" id="PF00326">
    <property type="entry name" value="Peptidase_S9"/>
    <property type="match status" value="1"/>
</dbReference>
<evidence type="ECO:0000313" key="9">
    <source>
        <dbReference type="EMBL" id="CAG8692137.1"/>
    </source>
</evidence>
<protein>
    <recommendedName>
        <fullName evidence="6">Prolyl endopeptidase</fullName>
        <ecNumber evidence="6">3.4.21.-</ecNumber>
    </recommendedName>
</protein>
<evidence type="ECO:0000259" key="7">
    <source>
        <dbReference type="Pfam" id="PF00326"/>
    </source>
</evidence>
<dbReference type="PANTHER" id="PTHR42881:SF2">
    <property type="entry name" value="PROLYL ENDOPEPTIDASE"/>
    <property type="match status" value="1"/>
</dbReference>
<dbReference type="SUPFAM" id="SSF53474">
    <property type="entry name" value="alpha/beta-Hydrolases"/>
    <property type="match status" value="1"/>
</dbReference>
<keyword evidence="5 6" id="KW-0720">Serine protease</keyword>
<evidence type="ECO:0000313" key="10">
    <source>
        <dbReference type="Proteomes" id="UP000789508"/>
    </source>
</evidence>
<keyword evidence="3 6" id="KW-0645">Protease</keyword>
<dbReference type="PRINTS" id="PR00862">
    <property type="entry name" value="PROLIGOPTASE"/>
</dbReference>
<dbReference type="InterPro" id="IPR001375">
    <property type="entry name" value="Peptidase_S9_cat"/>
</dbReference>
<feature type="domain" description="Peptidase S9A N-terminal" evidence="8">
    <location>
        <begin position="1"/>
        <end position="407"/>
    </location>
</feature>
<dbReference type="EMBL" id="CAJVPS010017023">
    <property type="protein sequence ID" value="CAG8692137.1"/>
    <property type="molecule type" value="Genomic_DNA"/>
</dbReference>
<reference evidence="9" key="1">
    <citation type="submission" date="2021-06" db="EMBL/GenBank/DDBJ databases">
        <authorList>
            <person name="Kallberg Y."/>
            <person name="Tangrot J."/>
            <person name="Rosling A."/>
        </authorList>
    </citation>
    <scope>NUCLEOTIDE SEQUENCE</scope>
    <source>
        <strain evidence="9">FL130A</strain>
    </source>
</reference>
<dbReference type="GO" id="GO:0070012">
    <property type="term" value="F:oligopeptidase activity"/>
    <property type="evidence" value="ECO:0007669"/>
    <property type="project" value="TreeGrafter"/>
</dbReference>
<dbReference type="GO" id="GO:0004252">
    <property type="term" value="F:serine-type endopeptidase activity"/>
    <property type="evidence" value="ECO:0007669"/>
    <property type="project" value="UniProtKB-UniRule"/>
</dbReference>
<evidence type="ECO:0000256" key="2">
    <source>
        <dbReference type="ARBA" id="ARBA00005228"/>
    </source>
</evidence>
<dbReference type="InterPro" id="IPR051167">
    <property type="entry name" value="Prolyl_oligopep/macrocyclase"/>
</dbReference>
<feature type="domain" description="Peptidase S9 prolyl oligopeptidase catalytic" evidence="7">
    <location>
        <begin position="471"/>
        <end position="681"/>
    </location>
</feature>
<comment type="catalytic activity">
    <reaction evidence="1">
        <text>Hydrolysis of Pro-|-Xaa &gt;&gt; Ala-|-Xaa in oligopeptides.</text>
        <dbReference type="EC" id="3.4.21.26"/>
    </reaction>
</comment>
<dbReference type="FunFam" id="3.40.50.1820:FF:000005">
    <property type="entry name" value="Prolyl endopeptidase"/>
    <property type="match status" value="1"/>
</dbReference>
<dbReference type="OrthoDB" id="248387at2759"/>
<comment type="similarity">
    <text evidence="2 6">Belongs to the peptidase S9A family.</text>
</comment>
<sequence>VRRDETLVEDLHGVRVADPYRWLEDPDSEETKAFVDAQNAITDEHLASYEYREKFRKCLTAMYDYEKYGCPFKRGEFYYYFYNTGLQPQSVLYQQASLTDEPKMFFDPNTIEADGTAALSTCTFSKSGLYFAYGISKSGSDWVTVYVKLTNSNGQGHLDDLVEWVKYSDLSFTHDDSGFFYTRYPKPENAEDKGREVYYHRIGTSQADDVLIHEDPENPELFFNAEVSVDGRFVLMIVSRSCEHVNKIWIADLEKSEGKVKDKLEFEKVVDKFEAEYDYLTNNGTVFYFKTNLNSPRCKVVKYDLANPDEGFTDLVPQHSVDVLTSALVVHETNLVTIYMHDVKEQISIHELTTGKKIRDIDIPIGSIPSIAGRKEDTGFFFKFTGFLNPGIIYHYNFLDNSMSVFRTTKVQGLKTEDLETKQVFIESKDSTKIPVFLVSRKDIALDEENPTFLYGYGGFSSSLTPEFSLTWINFIQHYNGIVAVANLRGGLEYGEEWHLAGIFEKKQNVFDDFQAVAKWLITNKYTRAKKLAINGASNGGLLIGASINQAPELFGAAVSDVGVLDMLRFHKFTVGYAWKSDYGDPEKKEDFEYIYKYSPLHNIQSAKPYPSVLLTTSDHDDRVVPLHSLKFIAQLQYVARNNPNPLMIRIEKKAGHGAGKPTQKCIDEETDKISFIAMATGAKWID</sequence>
<feature type="non-terminal residue" evidence="9">
    <location>
        <position position="687"/>
    </location>
</feature>
<dbReference type="PANTHER" id="PTHR42881">
    <property type="entry name" value="PROLYL ENDOPEPTIDASE"/>
    <property type="match status" value="1"/>
</dbReference>
<evidence type="ECO:0000256" key="6">
    <source>
        <dbReference type="RuleBase" id="RU368024"/>
    </source>
</evidence>
<gene>
    <name evidence="9" type="ORF">ALEPTO_LOCUS11247</name>
</gene>
<dbReference type="AlphaFoldDB" id="A0A9N9HMA5"/>
<dbReference type="InterPro" id="IPR002470">
    <property type="entry name" value="Peptidase_S9A"/>
</dbReference>
<dbReference type="Proteomes" id="UP000789508">
    <property type="component" value="Unassembled WGS sequence"/>
</dbReference>
<organism evidence="9 10">
    <name type="scientific">Ambispora leptoticha</name>
    <dbReference type="NCBI Taxonomy" id="144679"/>
    <lineage>
        <taxon>Eukaryota</taxon>
        <taxon>Fungi</taxon>
        <taxon>Fungi incertae sedis</taxon>
        <taxon>Mucoromycota</taxon>
        <taxon>Glomeromycotina</taxon>
        <taxon>Glomeromycetes</taxon>
        <taxon>Archaeosporales</taxon>
        <taxon>Ambisporaceae</taxon>
        <taxon>Ambispora</taxon>
    </lineage>
</organism>
<dbReference type="EC" id="3.4.21.-" evidence="6"/>
<keyword evidence="10" id="KW-1185">Reference proteome</keyword>
<accession>A0A9N9HMA5</accession>
<evidence type="ECO:0000259" key="8">
    <source>
        <dbReference type="Pfam" id="PF02897"/>
    </source>
</evidence>
<evidence type="ECO:0000256" key="4">
    <source>
        <dbReference type="ARBA" id="ARBA00022801"/>
    </source>
</evidence>
<dbReference type="FunFam" id="2.130.10.120:FF:000001">
    <property type="entry name" value="Prolyl endopeptidase"/>
    <property type="match status" value="1"/>
</dbReference>
<name>A0A9N9HMA5_9GLOM</name>
<comment type="caution">
    <text evidence="9">The sequence shown here is derived from an EMBL/GenBank/DDBJ whole genome shotgun (WGS) entry which is preliminary data.</text>
</comment>
<evidence type="ECO:0000256" key="1">
    <source>
        <dbReference type="ARBA" id="ARBA00001070"/>
    </source>
</evidence>
<dbReference type="GO" id="GO:0005829">
    <property type="term" value="C:cytosol"/>
    <property type="evidence" value="ECO:0007669"/>
    <property type="project" value="TreeGrafter"/>
</dbReference>
<dbReference type="Pfam" id="PF02897">
    <property type="entry name" value="Peptidase_S9_N"/>
    <property type="match status" value="1"/>
</dbReference>
<evidence type="ECO:0000256" key="3">
    <source>
        <dbReference type="ARBA" id="ARBA00022670"/>
    </source>
</evidence>
<evidence type="ECO:0000256" key="5">
    <source>
        <dbReference type="ARBA" id="ARBA00022825"/>
    </source>
</evidence>
<dbReference type="InterPro" id="IPR023302">
    <property type="entry name" value="Pept_S9A_N"/>
</dbReference>
<proteinExistence type="inferred from homology"/>
<dbReference type="Gene3D" id="3.40.50.1820">
    <property type="entry name" value="alpha/beta hydrolase"/>
    <property type="match status" value="1"/>
</dbReference>
<dbReference type="Gene3D" id="2.130.10.120">
    <property type="entry name" value="Prolyl oligopeptidase, N-terminal domain"/>
    <property type="match status" value="1"/>
</dbReference>
<dbReference type="GO" id="GO:0006508">
    <property type="term" value="P:proteolysis"/>
    <property type="evidence" value="ECO:0007669"/>
    <property type="project" value="UniProtKB-KW"/>
</dbReference>
<dbReference type="InterPro" id="IPR029058">
    <property type="entry name" value="AB_hydrolase_fold"/>
</dbReference>